<gene>
    <name evidence="2" type="ORF">CIT25_05960</name>
</gene>
<evidence type="ECO:0000313" key="2">
    <source>
        <dbReference type="EMBL" id="PAQ02955.1"/>
    </source>
</evidence>
<dbReference type="SUPFAM" id="SSF52518">
    <property type="entry name" value="Thiamin diphosphate-binding fold (THDP-binding)"/>
    <property type="match status" value="1"/>
</dbReference>
<dbReference type="AlphaFoldDB" id="A0AB36RF52"/>
<dbReference type="RefSeq" id="WP_095483636.1">
    <property type="nucleotide sequence ID" value="NZ_CP088151.1"/>
</dbReference>
<dbReference type="InterPro" id="IPR005474">
    <property type="entry name" value="Transketolase_N"/>
</dbReference>
<dbReference type="EMBL" id="NPKI01000011">
    <property type="protein sequence ID" value="PAQ02955.1"/>
    <property type="molecule type" value="Genomic_DNA"/>
</dbReference>
<keyword evidence="3" id="KW-1185">Reference proteome</keyword>
<reference evidence="3" key="1">
    <citation type="submission" date="2017-08" db="EMBL/GenBank/DDBJ databases">
        <title>Mesorhizobium wenxinae sp. nov., a novel rhizobial species isolated from root nodules of chickpea (Cicer arietinum L.).</title>
        <authorList>
            <person name="Zhang J."/>
        </authorList>
    </citation>
    <scope>NUCLEOTIDE SEQUENCE [LARGE SCALE GENOMIC DNA]</scope>
    <source>
        <strain evidence="3">USDA 3392</strain>
    </source>
</reference>
<feature type="domain" description="Transketolase N-terminal" evidence="1">
    <location>
        <begin position="28"/>
        <end position="54"/>
    </location>
</feature>
<comment type="caution">
    <text evidence="2">The sequence shown here is derived from an EMBL/GenBank/DDBJ whole genome shotgun (WGS) entry which is preliminary data.</text>
</comment>
<proteinExistence type="predicted"/>
<accession>A0AB36RF52</accession>
<protein>
    <recommendedName>
        <fullName evidence="1">Transketolase N-terminal domain-containing protein</fullName>
    </recommendedName>
</protein>
<organism evidence="2 3">
    <name type="scientific">Mesorhizobium mediterraneum</name>
    <dbReference type="NCBI Taxonomy" id="43617"/>
    <lineage>
        <taxon>Bacteria</taxon>
        <taxon>Pseudomonadati</taxon>
        <taxon>Pseudomonadota</taxon>
        <taxon>Alphaproteobacteria</taxon>
        <taxon>Hyphomicrobiales</taxon>
        <taxon>Phyllobacteriaceae</taxon>
        <taxon>Mesorhizobium</taxon>
    </lineage>
</organism>
<dbReference type="Gene3D" id="3.40.50.970">
    <property type="match status" value="1"/>
</dbReference>
<evidence type="ECO:0000259" key="1">
    <source>
        <dbReference type="Pfam" id="PF00456"/>
    </source>
</evidence>
<name>A0AB36RF52_9HYPH</name>
<evidence type="ECO:0000313" key="3">
    <source>
        <dbReference type="Proteomes" id="UP000216215"/>
    </source>
</evidence>
<dbReference type="InterPro" id="IPR029061">
    <property type="entry name" value="THDP-binding"/>
</dbReference>
<dbReference type="Proteomes" id="UP000216215">
    <property type="component" value="Unassembled WGS sequence"/>
</dbReference>
<dbReference type="Pfam" id="PF00456">
    <property type="entry name" value="Transketolase_N"/>
    <property type="match status" value="1"/>
</dbReference>
<sequence>MLSAQKDFAHPDLLANAIRALSVDAVENATNPVWPDRDRVVLSNGHGSMLLQAVEKAVYRPLEKQQAR</sequence>